<accession>A0A0F8VBW7</accession>
<reference evidence="1" key="1">
    <citation type="journal article" date="2015" name="Nature">
        <title>Complex archaea that bridge the gap between prokaryotes and eukaryotes.</title>
        <authorList>
            <person name="Spang A."/>
            <person name="Saw J.H."/>
            <person name="Jorgensen S.L."/>
            <person name="Zaremba-Niedzwiedzka K."/>
            <person name="Martijn J."/>
            <person name="Lind A.E."/>
            <person name="van Eijk R."/>
            <person name="Schleper C."/>
            <person name="Guy L."/>
            <person name="Ettema T.J."/>
        </authorList>
    </citation>
    <scope>NUCLEOTIDE SEQUENCE</scope>
</reference>
<gene>
    <name evidence="1" type="ORF">LCGC14_2354480</name>
</gene>
<name>A0A0F8VBW7_9ZZZZ</name>
<proteinExistence type="predicted"/>
<evidence type="ECO:0000313" key="1">
    <source>
        <dbReference type="EMBL" id="KKK42068.1"/>
    </source>
</evidence>
<comment type="caution">
    <text evidence="1">The sequence shown here is derived from an EMBL/GenBank/DDBJ whole genome shotgun (WGS) entry which is preliminary data.</text>
</comment>
<organism evidence="1">
    <name type="scientific">marine sediment metagenome</name>
    <dbReference type="NCBI Taxonomy" id="412755"/>
    <lineage>
        <taxon>unclassified sequences</taxon>
        <taxon>metagenomes</taxon>
        <taxon>ecological metagenomes</taxon>
    </lineage>
</organism>
<dbReference type="AlphaFoldDB" id="A0A0F8VBW7"/>
<protein>
    <submittedName>
        <fullName evidence="1">Uncharacterized protein</fullName>
    </submittedName>
</protein>
<sequence length="102" mass="11536">MELIKIEVGIFITTFGGKSFFLTANEYKEFDDCFMADSDKVMMIVAGEKGVGTKKLSEIEPKSFNIKIMKSSIETIESLDNENQMYKYIYKIKSGLVLPGDN</sequence>
<dbReference type="EMBL" id="LAZR01070351">
    <property type="protein sequence ID" value="KKK42068.1"/>
    <property type="molecule type" value="Genomic_DNA"/>
</dbReference>